<protein>
    <submittedName>
        <fullName evidence="1">Uncharacterized protein</fullName>
    </submittedName>
</protein>
<gene>
    <name evidence="1" type="ORF">UFOVP724_35</name>
</gene>
<name>A0A6J5NQM5_9CAUD</name>
<accession>A0A6J5NQM5</accession>
<dbReference type="EMBL" id="LR796696">
    <property type="protein sequence ID" value="CAB4159986.1"/>
    <property type="molecule type" value="Genomic_DNA"/>
</dbReference>
<reference evidence="1" key="1">
    <citation type="submission" date="2020-04" db="EMBL/GenBank/DDBJ databases">
        <authorList>
            <person name="Chiriac C."/>
            <person name="Salcher M."/>
            <person name="Ghai R."/>
            <person name="Kavagutti S V."/>
        </authorList>
    </citation>
    <scope>NUCLEOTIDE SEQUENCE</scope>
</reference>
<proteinExistence type="predicted"/>
<evidence type="ECO:0000313" key="1">
    <source>
        <dbReference type="EMBL" id="CAB4159986.1"/>
    </source>
</evidence>
<sequence length="217" mass="23773">MLERLTFMLVTDFKSGTASEFDWTDSLGKRVTVFWKVKMESISAKGKSIPMGSIQVSSDKDGKVGVPFGAYVALIKNGITVNGKKLEGKLSTVNCSIDSDLSKDVEIGDLKVRFGQVWANKTEAAEGGKGTNVWCLESLDALDGVTKAKEVAFIEAELADRKDKFIEKGKKEKGTSDYDEDAFKKTWGLLLKVEAKCIEANTRLGVVQEDLTTDLPF</sequence>
<organism evidence="1">
    <name type="scientific">uncultured Caudovirales phage</name>
    <dbReference type="NCBI Taxonomy" id="2100421"/>
    <lineage>
        <taxon>Viruses</taxon>
        <taxon>Duplodnaviria</taxon>
        <taxon>Heunggongvirae</taxon>
        <taxon>Uroviricota</taxon>
        <taxon>Caudoviricetes</taxon>
        <taxon>Peduoviridae</taxon>
        <taxon>Maltschvirus</taxon>
        <taxon>Maltschvirus maltsch</taxon>
    </lineage>
</organism>